<dbReference type="KEGG" id="ahel:Q31a_60400"/>
<proteinExistence type="predicted"/>
<sequence length="152" mass="17503">MKPDTSFYQFSREVWQAVSDQAVCALLRKEFCPEESRVDSIRCVFLDEENESNFGRQVWFFEATAVDPVGRRHRLYGALDFSVQFGLLEPTRAMLLEDAHHRQRFLDSITQPVLSPVWFNPSTKIWVRLTIASVIILSAIWVLSLAALLLKA</sequence>
<keyword evidence="1" id="KW-0472">Membrane</keyword>
<reference evidence="2 3" key="1">
    <citation type="submission" date="2019-02" db="EMBL/GenBank/DDBJ databases">
        <title>Deep-cultivation of Planctomycetes and their phenomic and genomic characterization uncovers novel biology.</title>
        <authorList>
            <person name="Wiegand S."/>
            <person name="Jogler M."/>
            <person name="Boedeker C."/>
            <person name="Pinto D."/>
            <person name="Vollmers J."/>
            <person name="Rivas-Marin E."/>
            <person name="Kohn T."/>
            <person name="Peeters S.H."/>
            <person name="Heuer A."/>
            <person name="Rast P."/>
            <person name="Oberbeckmann S."/>
            <person name="Bunk B."/>
            <person name="Jeske O."/>
            <person name="Meyerdierks A."/>
            <person name="Storesund J.E."/>
            <person name="Kallscheuer N."/>
            <person name="Luecker S."/>
            <person name="Lage O.M."/>
            <person name="Pohl T."/>
            <person name="Merkel B.J."/>
            <person name="Hornburger P."/>
            <person name="Mueller R.-W."/>
            <person name="Bruemmer F."/>
            <person name="Labrenz M."/>
            <person name="Spormann A.M."/>
            <person name="Op den Camp H."/>
            <person name="Overmann J."/>
            <person name="Amann R."/>
            <person name="Jetten M.S.M."/>
            <person name="Mascher T."/>
            <person name="Medema M.H."/>
            <person name="Devos D.P."/>
            <person name="Kaster A.-K."/>
            <person name="Ovreas L."/>
            <person name="Rohde M."/>
            <person name="Galperin M.Y."/>
            <person name="Jogler C."/>
        </authorList>
    </citation>
    <scope>NUCLEOTIDE SEQUENCE [LARGE SCALE GENOMIC DNA]</scope>
    <source>
        <strain evidence="2 3">Q31a</strain>
    </source>
</reference>
<protein>
    <submittedName>
        <fullName evidence="2">Uncharacterized protein</fullName>
    </submittedName>
</protein>
<keyword evidence="3" id="KW-1185">Reference proteome</keyword>
<organism evidence="2 3">
    <name type="scientific">Aureliella helgolandensis</name>
    <dbReference type="NCBI Taxonomy" id="2527968"/>
    <lineage>
        <taxon>Bacteria</taxon>
        <taxon>Pseudomonadati</taxon>
        <taxon>Planctomycetota</taxon>
        <taxon>Planctomycetia</taxon>
        <taxon>Pirellulales</taxon>
        <taxon>Pirellulaceae</taxon>
        <taxon>Aureliella</taxon>
    </lineage>
</organism>
<dbReference type="Proteomes" id="UP000318017">
    <property type="component" value="Chromosome"/>
</dbReference>
<dbReference type="RefSeq" id="WP_145085354.1">
    <property type="nucleotide sequence ID" value="NZ_CP036298.1"/>
</dbReference>
<evidence type="ECO:0000313" key="3">
    <source>
        <dbReference type="Proteomes" id="UP000318017"/>
    </source>
</evidence>
<gene>
    <name evidence="2" type="ORF">Q31a_60400</name>
</gene>
<accession>A0A518GGF7</accession>
<dbReference type="OrthoDB" id="267944at2"/>
<evidence type="ECO:0000256" key="1">
    <source>
        <dbReference type="SAM" id="Phobius"/>
    </source>
</evidence>
<name>A0A518GGF7_9BACT</name>
<evidence type="ECO:0000313" key="2">
    <source>
        <dbReference type="EMBL" id="QDV27647.1"/>
    </source>
</evidence>
<feature type="transmembrane region" description="Helical" evidence="1">
    <location>
        <begin position="125"/>
        <end position="150"/>
    </location>
</feature>
<keyword evidence="1" id="KW-1133">Transmembrane helix</keyword>
<dbReference type="EMBL" id="CP036298">
    <property type="protein sequence ID" value="QDV27647.1"/>
    <property type="molecule type" value="Genomic_DNA"/>
</dbReference>
<dbReference type="AlphaFoldDB" id="A0A518GGF7"/>
<keyword evidence="1" id="KW-0812">Transmembrane</keyword>